<dbReference type="InterPro" id="IPR033452">
    <property type="entry name" value="GH30_C"/>
</dbReference>
<feature type="domain" description="Glycosyl hydrolase family 30 TIM-barrel" evidence="4">
    <location>
        <begin position="1321"/>
        <end position="1696"/>
    </location>
</feature>
<evidence type="ECO:0000256" key="1">
    <source>
        <dbReference type="ARBA" id="ARBA00022679"/>
    </source>
</evidence>
<evidence type="ECO:0000313" key="8">
    <source>
        <dbReference type="EMBL" id="KAG7352916.1"/>
    </source>
</evidence>
<keyword evidence="8" id="KW-0378">Hydrolase</keyword>
<organism evidence="8 9">
    <name type="scientific">Nitzschia inconspicua</name>
    <dbReference type="NCBI Taxonomy" id="303405"/>
    <lineage>
        <taxon>Eukaryota</taxon>
        <taxon>Sar</taxon>
        <taxon>Stramenopiles</taxon>
        <taxon>Ochrophyta</taxon>
        <taxon>Bacillariophyta</taxon>
        <taxon>Bacillariophyceae</taxon>
        <taxon>Bacillariophycidae</taxon>
        <taxon>Bacillariales</taxon>
        <taxon>Bacillariaceae</taxon>
        <taxon>Nitzschia</taxon>
    </lineage>
</organism>
<dbReference type="OrthoDB" id="2160638at2759"/>
<dbReference type="GO" id="GO:0000166">
    <property type="term" value="F:nucleotide binding"/>
    <property type="evidence" value="ECO:0007669"/>
    <property type="project" value="UniProtKB-KW"/>
</dbReference>
<evidence type="ECO:0000256" key="2">
    <source>
        <dbReference type="ARBA" id="ARBA00022741"/>
    </source>
</evidence>
<gene>
    <name evidence="8" type="ORF">IV203_008964</name>
</gene>
<feature type="domain" description="GDP-fucose pyrophosphorylase" evidence="5">
    <location>
        <begin position="116"/>
        <end position="615"/>
    </location>
</feature>
<evidence type="ECO:0000259" key="6">
    <source>
        <dbReference type="Pfam" id="PF08544"/>
    </source>
</evidence>
<keyword evidence="1" id="KW-0808">Transferase</keyword>
<dbReference type="GO" id="GO:0016787">
    <property type="term" value="F:hydrolase activity"/>
    <property type="evidence" value="ECO:0007669"/>
    <property type="project" value="UniProtKB-KW"/>
</dbReference>
<evidence type="ECO:0000259" key="4">
    <source>
        <dbReference type="Pfam" id="PF02055"/>
    </source>
</evidence>
<evidence type="ECO:0000313" key="9">
    <source>
        <dbReference type="Proteomes" id="UP000693970"/>
    </source>
</evidence>
<reference evidence="8" key="1">
    <citation type="journal article" date="2021" name="Sci. Rep.">
        <title>Diploid genomic architecture of Nitzschia inconspicua, an elite biomass production diatom.</title>
        <authorList>
            <person name="Oliver A."/>
            <person name="Podell S."/>
            <person name="Pinowska A."/>
            <person name="Traller J.C."/>
            <person name="Smith S.R."/>
            <person name="McClure R."/>
            <person name="Beliaev A."/>
            <person name="Bohutskyi P."/>
            <person name="Hill E.A."/>
            <person name="Rabines A."/>
            <person name="Zheng H."/>
            <person name="Allen L.Z."/>
            <person name="Kuo A."/>
            <person name="Grigoriev I.V."/>
            <person name="Allen A.E."/>
            <person name="Hazlebeck D."/>
            <person name="Allen E.E."/>
        </authorList>
    </citation>
    <scope>NUCLEOTIDE SEQUENCE</scope>
    <source>
        <strain evidence="8">Hildebrandi</strain>
    </source>
</reference>
<keyword evidence="9" id="KW-1185">Reference proteome</keyword>
<sequence length="2008" mass="221332">MASSAKFTVQGTPDWYESSATFLSATKCQKEGIDSSGNGLSSKKCFPFTTVIVTNPDEASAWSAQRLLDSTMQNHLKALYPHQDVRLLSTYDPFGARCGSFGGTLGALDLLDVSTLPNETILCLHAGGDSSRCPLSMIIGKAWQELPSSKYRNPTFWLIHQLEELYNIAQIPPGSLCVAATDCLISLGPAYSSTMMTDNPGDASCIYALPVDIDPNTVLGVCVPAPLNVAKNHGVYVMPQTALQTAGKVHIESPLGVWQKPSLEQLSGNFKDEQVSFDVPQKEGRQAWIDVGIVIFYPQAFQNVIKMSEGVLSKCTRRGLQEAYQSANTDTSLQQYAKENAIKVDLYTDILHNLPWPAKEGNKNVANQSSSVDGSSRNLSLKEILSDMLLKVLVLPQGNFLHLGTTTELLEFITFGSNRSNKSILPKAVDKSTTWDLATSLQLNARFRSWPEAFSLDEFDKTNVVLRSVFPNTPNAEIKLGISSLVEFSDLSAYHTVKIGGNCMLSGWRCPMKENLSENGKHWTLEIPDALSVQLLQMLSDQGDNKRKDEVSNQGKFVLMVLGTNDAIKTPILQANIFGSPLEKFLYLSKASLVELGMEDTKKFLWDAKIHPIVKACEIPESFSKYFGWIEQFRAGDKNLQSDTSFMRWLSTKKVSLKELHQFADATKEWEYRCYLETKLWQLHADKKIANLRLLVEERQYGIPCELDWLLKIHDKNLAYTSLCTLVSMLGQVATKAFREKKFDISGRAFMLASSILVEFQEHLPTNQSPAIALAAKFDILFCDLRHLLFEAQSLDRACQFVDDIVILQNQIMQPTTLGKCSEVLERLAQQMTTLIIFSGFQMFLDPAKPEKIQYIRMGEPRIDRWVISVASARVDLAGGWSDTPPICYEYGGSVTGMAVLVDDYFPLSCRCCLVGGKTGIMLRSEMRDICDGALLDQQQVEITCTTDINGFQDPSTSCALIKASLICLGLITENQILKSQSLQPILNSFCGSTEDVCLEVVTTSLLGLGTGMGTSSILAACILQSIAESVGIGKMSTDMLLHAVLMVEQILSSGGGWQDQAHGILPGIKTIASMPPQIPLKMQIKLLNLSPQGISSLEERLMFAYTGQTRLAKNILQEVLRRWSRRTPEIVETVESLVRYSGQMHEACLNEDWDTVADLMYQSYQMKCAMAGKNSGAEPTAVKIFISKLVKSGLIKGAMLCGAGGGGFLMLICSKGVKKKEVNNFFVENIAPLCKDFEKFSFHECTIAPRGLSTSIIGEETSMGNPSQQWSHIPCYAQPERVRTWAANNNVGVNVNGFGAPDAILRTNFSHVAFPQRAPIVGFGGAFTEAASLNYQSLSTAGKERMIELLFGKTGLGYSVGRVHINSCDFSVQSYSFDETDGDFDLVDFDTNVTHDAQKDGMIDMVLKATAVFREAWGAQSEGSNVNNDGDFKLFASPWSPPSWMKAPWSEEDIEARKTHASGMTGSLQPSCLREGTVKGSRYAKAWALYFSKFISAYLSYGVPLKAVTVQNEPEFPAPWEACSYSPKAEADFVGYHLGPQLEKDHPDIRIIMFDHNKDHMVTWAKTLLDPKRPSSKYITGTAYHWYAGGMDRLLDGAVGSPNMHRMQEEMKKLNVSDDHLIFNSEACHCPYTGYAGGDIENYWARAERYAHTILADLAAGSNGWVEWNLVLDSVGGPNHLKNLCDTTILAVPHRAINGSGIPPIMDWETANASGRFGPNHGDERTREELNALGFPAVHLDAGLAVQPMYYYMGHISRYVRPGSRPVMGLVDNAKDGFRAFRSPGQVVAGGGLNDLARHGIELTAWPCEGSTRQQFQWTDKKHIVVSGHDWLGNPTRSCLASKADESFEGITLSDCTNKNEIASFDIVNATKNETSGYVKFIQIDKTGPLEHCLILKKLGNKGGAYGPRGGPQVTYGSCDSTAALWRYSEMFGEIISDDLPEGPVCMTTGWPFLQIGAFETPNGESKKTVVILNEARDAANYVLYDNDDPVLSGSIPPRSIQTLLMD</sequence>
<dbReference type="GO" id="GO:0050201">
    <property type="term" value="F:fucokinase activity"/>
    <property type="evidence" value="ECO:0007669"/>
    <property type="project" value="TreeGrafter"/>
</dbReference>
<dbReference type="InterPro" id="IPR052203">
    <property type="entry name" value="GHMP_Kinase-Related"/>
</dbReference>
<accession>A0A9K3PN68</accession>
<dbReference type="Proteomes" id="UP000693970">
    <property type="component" value="Unassembled WGS sequence"/>
</dbReference>
<comment type="caution">
    <text evidence="8">The sequence shown here is derived from an EMBL/GenBank/DDBJ whole genome shotgun (WGS) entry which is preliminary data.</text>
</comment>
<dbReference type="EMBL" id="JAGRRH010000017">
    <property type="protein sequence ID" value="KAG7352916.1"/>
    <property type="molecule type" value="Genomic_DNA"/>
</dbReference>
<dbReference type="InterPro" id="IPR012887">
    <property type="entry name" value="GDP_fucose_pyrophosphorylase"/>
</dbReference>
<evidence type="ECO:0000256" key="3">
    <source>
        <dbReference type="ARBA" id="ARBA00022777"/>
    </source>
</evidence>
<dbReference type="PANTHER" id="PTHR32463">
    <property type="entry name" value="L-FUCOSE KINASE"/>
    <property type="match status" value="1"/>
</dbReference>
<protein>
    <submittedName>
        <fullName evidence="8">O-glycosyl hydrolase family protein</fullName>
    </submittedName>
</protein>
<feature type="domain" description="Glycosyl hydrolase family 30 beta sandwich" evidence="7">
    <location>
        <begin position="1955"/>
        <end position="2005"/>
    </location>
</feature>
<dbReference type="Pfam" id="PF02055">
    <property type="entry name" value="Glyco_hydro_30"/>
    <property type="match status" value="1"/>
</dbReference>
<dbReference type="PANTHER" id="PTHR32463:SF0">
    <property type="entry name" value="L-FUCOSE KINASE"/>
    <property type="match status" value="1"/>
</dbReference>
<dbReference type="InterPro" id="IPR013750">
    <property type="entry name" value="GHMP_kinase_C_dom"/>
</dbReference>
<name>A0A9K3PN68_9STRA</name>
<keyword evidence="3" id="KW-0418">Kinase</keyword>
<dbReference type="Pfam" id="PF08544">
    <property type="entry name" value="GHMP_kinases_C"/>
    <property type="match status" value="1"/>
</dbReference>
<evidence type="ECO:0000259" key="7">
    <source>
        <dbReference type="Pfam" id="PF17189"/>
    </source>
</evidence>
<dbReference type="Pfam" id="PF07959">
    <property type="entry name" value="Fucose_pyrophosphorylase"/>
    <property type="match status" value="1"/>
</dbReference>
<dbReference type="GO" id="GO:0042352">
    <property type="term" value="P:GDP-L-fucose salvage"/>
    <property type="evidence" value="ECO:0007669"/>
    <property type="project" value="TreeGrafter"/>
</dbReference>
<proteinExistence type="predicted"/>
<keyword evidence="2" id="KW-0547">Nucleotide-binding</keyword>
<dbReference type="Pfam" id="PF17189">
    <property type="entry name" value="Glyco_hydro_30C"/>
    <property type="match status" value="1"/>
</dbReference>
<dbReference type="InterPro" id="IPR033453">
    <property type="entry name" value="Glyco_hydro_30_TIM-barrel"/>
</dbReference>
<reference evidence="8" key="2">
    <citation type="submission" date="2021-04" db="EMBL/GenBank/DDBJ databases">
        <authorList>
            <person name="Podell S."/>
        </authorList>
    </citation>
    <scope>NUCLEOTIDE SEQUENCE</scope>
    <source>
        <strain evidence="8">Hildebrandi</strain>
    </source>
</reference>
<evidence type="ECO:0000259" key="5">
    <source>
        <dbReference type="Pfam" id="PF07959"/>
    </source>
</evidence>
<feature type="domain" description="GHMP kinase C-terminal" evidence="6">
    <location>
        <begin position="1145"/>
        <end position="1217"/>
    </location>
</feature>